<comment type="similarity">
    <text evidence="5 13">In the C-terminal section; belongs to the HTP reductase family.</text>
</comment>
<proteinExistence type="inferred from homology"/>
<comment type="pathway">
    <text evidence="3 13">Cofactor biosynthesis; riboflavin biosynthesis; 5-amino-6-(D-ribitylamino)uracil from GTP: step 3/4.</text>
</comment>
<feature type="binding site" evidence="15">
    <location>
        <position position="173"/>
    </location>
    <ligand>
        <name>NADP(+)</name>
        <dbReference type="ChEBI" id="CHEBI:58349"/>
    </ligand>
</feature>
<dbReference type="InterPro" id="IPR016193">
    <property type="entry name" value="Cytidine_deaminase-like"/>
</dbReference>
<evidence type="ECO:0000256" key="2">
    <source>
        <dbReference type="ARBA" id="ARBA00004882"/>
    </source>
</evidence>
<dbReference type="InterPro" id="IPR002734">
    <property type="entry name" value="RibDG_C"/>
</dbReference>
<dbReference type="InterPro" id="IPR004794">
    <property type="entry name" value="Eubact_RibD"/>
</dbReference>
<dbReference type="GO" id="GO:0008703">
    <property type="term" value="F:5-amino-6-(5-phosphoribosylamino)uracil reductase activity"/>
    <property type="evidence" value="ECO:0007669"/>
    <property type="project" value="UniProtKB-EC"/>
</dbReference>
<evidence type="ECO:0000256" key="11">
    <source>
        <dbReference type="ARBA" id="ARBA00023002"/>
    </source>
</evidence>
<feature type="domain" description="CMP/dCMP-type deaminase" evidence="17">
    <location>
        <begin position="1"/>
        <end position="118"/>
    </location>
</feature>
<feature type="binding site" evidence="16">
    <location>
        <position position="87"/>
    </location>
    <ligand>
        <name>Zn(2+)</name>
        <dbReference type="ChEBI" id="CHEBI:29105"/>
        <note>catalytic</note>
    </ligand>
</feature>
<comment type="function">
    <text evidence="1 13">Converts 2,5-diamino-6-(ribosylamino)-4(3h)-pyrimidinone 5'-phosphate into 5-amino-6-(ribosylamino)-2,4(1h,3h)-pyrimidinedione 5'-phosphate.</text>
</comment>
<evidence type="ECO:0000256" key="7">
    <source>
        <dbReference type="ARBA" id="ARBA00022723"/>
    </source>
</evidence>
<dbReference type="PROSITE" id="PS00903">
    <property type="entry name" value="CYT_DCMP_DEAMINASES_1"/>
    <property type="match status" value="1"/>
</dbReference>
<dbReference type="GO" id="GO:0008270">
    <property type="term" value="F:zinc ion binding"/>
    <property type="evidence" value="ECO:0007669"/>
    <property type="project" value="InterPro"/>
</dbReference>
<organism evidence="18 19">
    <name type="scientific">Daejeonella lutea</name>
    <dbReference type="NCBI Taxonomy" id="572036"/>
    <lineage>
        <taxon>Bacteria</taxon>
        <taxon>Pseudomonadati</taxon>
        <taxon>Bacteroidota</taxon>
        <taxon>Sphingobacteriia</taxon>
        <taxon>Sphingobacteriales</taxon>
        <taxon>Sphingobacteriaceae</taxon>
        <taxon>Daejeonella</taxon>
    </lineage>
</organism>
<dbReference type="GO" id="GO:0009231">
    <property type="term" value="P:riboflavin biosynthetic process"/>
    <property type="evidence" value="ECO:0007669"/>
    <property type="project" value="UniProtKB-UniPathway"/>
</dbReference>
<evidence type="ECO:0000313" key="18">
    <source>
        <dbReference type="EMBL" id="SKB34374.1"/>
    </source>
</evidence>
<dbReference type="STRING" id="572036.SAMN05661099_0723"/>
<evidence type="ECO:0000256" key="1">
    <source>
        <dbReference type="ARBA" id="ARBA00002151"/>
    </source>
</evidence>
<dbReference type="EC" id="1.1.1.193" evidence="13"/>
<feature type="binding site" evidence="15">
    <location>
        <position position="187"/>
    </location>
    <ligand>
        <name>substrate</name>
    </ligand>
</feature>
<evidence type="ECO:0000256" key="9">
    <source>
        <dbReference type="ARBA" id="ARBA00022833"/>
    </source>
</evidence>
<comment type="similarity">
    <text evidence="4 13">In the N-terminal section; belongs to the cytidine and deoxycytidylate deaminase family.</text>
</comment>
<dbReference type="NCBIfam" id="TIGR00326">
    <property type="entry name" value="eubact_ribD"/>
    <property type="match status" value="1"/>
</dbReference>
<evidence type="ECO:0000256" key="5">
    <source>
        <dbReference type="ARBA" id="ARBA00007417"/>
    </source>
</evidence>
<evidence type="ECO:0000256" key="13">
    <source>
        <dbReference type="PIRNR" id="PIRNR006769"/>
    </source>
</evidence>
<dbReference type="InterPro" id="IPR016192">
    <property type="entry name" value="APOBEC/CMP_deaminase_Zn-bd"/>
</dbReference>
<evidence type="ECO:0000313" key="19">
    <source>
        <dbReference type="Proteomes" id="UP000189981"/>
    </source>
</evidence>
<keyword evidence="6 13" id="KW-0686">Riboflavin biosynthesis</keyword>
<gene>
    <name evidence="18" type="ORF">SAMN05661099_0723</name>
</gene>
<dbReference type="AlphaFoldDB" id="A0A1T5AHD1"/>
<feature type="binding site" evidence="15">
    <location>
        <position position="157"/>
    </location>
    <ligand>
        <name>NADP(+)</name>
        <dbReference type="ChEBI" id="CHEBI:58349"/>
    </ligand>
</feature>
<feature type="binding site" evidence="15">
    <location>
        <position position="210"/>
    </location>
    <ligand>
        <name>substrate</name>
    </ligand>
</feature>
<evidence type="ECO:0000259" key="17">
    <source>
        <dbReference type="PROSITE" id="PS51747"/>
    </source>
</evidence>
<dbReference type="Gene3D" id="3.40.140.10">
    <property type="entry name" value="Cytidine Deaminase, domain 2"/>
    <property type="match status" value="1"/>
</dbReference>
<evidence type="ECO:0000256" key="8">
    <source>
        <dbReference type="ARBA" id="ARBA00022801"/>
    </source>
</evidence>
<dbReference type="EC" id="3.5.4.26" evidence="13"/>
<comment type="catalytic activity">
    <reaction evidence="13">
        <text>2,5-diamino-6-hydroxy-4-(5-phosphoribosylamino)-pyrimidine + H2O + H(+) = 5-amino-6-(5-phospho-D-ribosylamino)uracil + NH4(+)</text>
        <dbReference type="Rhea" id="RHEA:21868"/>
        <dbReference type="ChEBI" id="CHEBI:15377"/>
        <dbReference type="ChEBI" id="CHEBI:15378"/>
        <dbReference type="ChEBI" id="CHEBI:28938"/>
        <dbReference type="ChEBI" id="CHEBI:58453"/>
        <dbReference type="ChEBI" id="CHEBI:58614"/>
        <dbReference type="EC" id="3.5.4.26"/>
    </reaction>
</comment>
<feature type="binding site" evidence="15">
    <location>
        <position position="286"/>
    </location>
    <ligand>
        <name>substrate</name>
    </ligand>
</feature>
<evidence type="ECO:0000256" key="4">
    <source>
        <dbReference type="ARBA" id="ARBA00005259"/>
    </source>
</evidence>
<keyword evidence="8 13" id="KW-0378">Hydrolase</keyword>
<keyword evidence="7 13" id="KW-0479">Metal-binding</keyword>
<reference evidence="19" key="1">
    <citation type="submission" date="2017-02" db="EMBL/GenBank/DDBJ databases">
        <authorList>
            <person name="Varghese N."/>
            <person name="Submissions S."/>
        </authorList>
    </citation>
    <scope>NUCLEOTIDE SEQUENCE [LARGE SCALE GENOMIC DNA]</scope>
    <source>
        <strain evidence="19">DSM 22385</strain>
    </source>
</reference>
<evidence type="ECO:0000256" key="12">
    <source>
        <dbReference type="ARBA" id="ARBA00023268"/>
    </source>
</evidence>
<feature type="binding site" evidence="15">
    <location>
        <position position="207"/>
    </location>
    <ligand>
        <name>substrate</name>
    </ligand>
</feature>
<comment type="cofactor">
    <cofactor evidence="13 16">
        <name>Zn(2+)</name>
        <dbReference type="ChEBI" id="CHEBI:29105"/>
    </cofactor>
    <text evidence="13 16">Binds 1 zinc ion.</text>
</comment>
<dbReference type="Pfam" id="PF00383">
    <property type="entry name" value="dCMP_cyt_deam_1"/>
    <property type="match status" value="1"/>
</dbReference>
<evidence type="ECO:0000256" key="3">
    <source>
        <dbReference type="ARBA" id="ARBA00004910"/>
    </source>
</evidence>
<dbReference type="Gene3D" id="3.40.430.10">
    <property type="entry name" value="Dihydrofolate Reductase, subunit A"/>
    <property type="match status" value="1"/>
</dbReference>
<comment type="catalytic activity">
    <reaction evidence="13">
        <text>5-amino-6-(5-phospho-D-ribitylamino)uracil + NADP(+) = 5-amino-6-(5-phospho-D-ribosylamino)uracil + NADPH + H(+)</text>
        <dbReference type="Rhea" id="RHEA:17845"/>
        <dbReference type="ChEBI" id="CHEBI:15378"/>
        <dbReference type="ChEBI" id="CHEBI:57783"/>
        <dbReference type="ChEBI" id="CHEBI:58349"/>
        <dbReference type="ChEBI" id="CHEBI:58421"/>
        <dbReference type="ChEBI" id="CHEBI:58453"/>
        <dbReference type="EC" id="1.1.1.193"/>
    </reaction>
</comment>
<dbReference type="InterPro" id="IPR050765">
    <property type="entry name" value="Riboflavin_Biosynth_HTPR"/>
</dbReference>
<dbReference type="UniPathway" id="UPA00275">
    <property type="reaction ID" value="UER00401"/>
</dbReference>
<dbReference type="FunFam" id="3.40.140.10:FF:000025">
    <property type="entry name" value="Riboflavin biosynthesis protein RibD"/>
    <property type="match status" value="1"/>
</dbReference>
<dbReference type="Proteomes" id="UP000189981">
    <property type="component" value="Unassembled WGS sequence"/>
</dbReference>
<keyword evidence="10 13" id="KW-0521">NADP</keyword>
<dbReference type="GO" id="GO:0008835">
    <property type="term" value="F:diaminohydroxyphosphoribosylaminopyrimidine deaminase activity"/>
    <property type="evidence" value="ECO:0007669"/>
    <property type="project" value="UniProtKB-EC"/>
</dbReference>
<dbReference type="CDD" id="cd01284">
    <property type="entry name" value="Riboflavin_deaminase-reductase"/>
    <property type="match status" value="1"/>
</dbReference>
<dbReference type="SUPFAM" id="SSF53597">
    <property type="entry name" value="Dihydrofolate reductase-like"/>
    <property type="match status" value="1"/>
</dbReference>
<feature type="binding site" evidence="15">
    <location>
        <position position="199"/>
    </location>
    <ligand>
        <name>NADP(+)</name>
        <dbReference type="ChEBI" id="CHEBI:58349"/>
    </ligand>
</feature>
<keyword evidence="19" id="KW-1185">Reference proteome</keyword>
<keyword evidence="9 13" id="KW-0862">Zinc</keyword>
<dbReference type="InterPro" id="IPR024072">
    <property type="entry name" value="DHFR-like_dom_sf"/>
</dbReference>
<evidence type="ECO:0000256" key="14">
    <source>
        <dbReference type="PIRSR" id="PIRSR006769-1"/>
    </source>
</evidence>
<sequence>MFMRRCIELAALGIESVSPNPLVGALVVSDGKIVGEGYHMKFGEAHAEVNAIKNVLESNADGPALLKRSTMYVSLEPCSHFGKTPPCADLIINSNIPRIVIGCRDPFPHVNGNGITRLRDAGVEVIEGILENECYTLNKRFFTRIQKQRPYIILKWAQTKDGFFAPENRSQKWITSSNSRQLVHRWRSEEDAVLIGKNTALADNPRLNVREWKGKSPIRIIVDRNLELSSSLNIFDQSQDTIIFNALRTELIGRTKYLELEDFDNLLPQLICYQLYLMDIQSVIVEGGATVLNLFINAGLWDEARVFTGKEEWESGIIAPVLEGKPLHTITVGSDELNTWQNES</sequence>
<dbReference type="InterPro" id="IPR002125">
    <property type="entry name" value="CMP_dCMP_dom"/>
</dbReference>
<evidence type="ECO:0000256" key="16">
    <source>
        <dbReference type="PIRSR" id="PIRSR006769-3"/>
    </source>
</evidence>
<dbReference type="EMBL" id="FUYR01000001">
    <property type="protein sequence ID" value="SKB34374.1"/>
    <property type="molecule type" value="Genomic_DNA"/>
</dbReference>
<dbReference type="PANTHER" id="PTHR38011">
    <property type="entry name" value="DIHYDROFOLATE REDUCTASE FAMILY PROTEIN (AFU_ORTHOLOGUE AFUA_8G06820)"/>
    <property type="match status" value="1"/>
</dbReference>
<protein>
    <recommendedName>
        <fullName evidence="13">Riboflavin biosynthesis protein RibD</fullName>
    </recommendedName>
    <domain>
        <recommendedName>
            <fullName evidence="13">Diaminohydroxyphosphoribosylaminopyrimidine deaminase</fullName>
            <shortName evidence="13">DRAP deaminase</shortName>
            <ecNumber evidence="13">3.5.4.26</ecNumber>
        </recommendedName>
        <alternativeName>
            <fullName evidence="13">Riboflavin-specific deaminase</fullName>
        </alternativeName>
    </domain>
    <domain>
        <recommendedName>
            <fullName evidence="13">5-amino-6-(5-phosphoribosylamino)uracil reductase</fullName>
            <ecNumber evidence="13">1.1.1.193</ecNumber>
        </recommendedName>
        <alternativeName>
            <fullName evidence="13">HTP reductase</fullName>
        </alternativeName>
    </domain>
</protein>
<dbReference type="PROSITE" id="PS51747">
    <property type="entry name" value="CYT_DCMP_DEAMINASES_2"/>
    <property type="match status" value="1"/>
</dbReference>
<evidence type="ECO:0000256" key="6">
    <source>
        <dbReference type="ARBA" id="ARBA00022619"/>
    </source>
</evidence>
<dbReference type="Pfam" id="PF01872">
    <property type="entry name" value="RibD_C"/>
    <property type="match status" value="1"/>
</dbReference>
<evidence type="ECO:0000256" key="15">
    <source>
        <dbReference type="PIRSR" id="PIRSR006769-2"/>
    </source>
</evidence>
<evidence type="ECO:0000256" key="10">
    <source>
        <dbReference type="ARBA" id="ARBA00022857"/>
    </source>
</evidence>
<keyword evidence="12" id="KW-0511">Multifunctional enzyme</keyword>
<feature type="active site" description="Proton donor" evidence="14">
    <location>
        <position position="48"/>
    </location>
</feature>
<dbReference type="SUPFAM" id="SSF53927">
    <property type="entry name" value="Cytidine deaminase-like"/>
    <property type="match status" value="1"/>
</dbReference>
<dbReference type="PANTHER" id="PTHR38011:SF7">
    <property type="entry name" value="2,5-DIAMINO-6-RIBOSYLAMINO-4(3H)-PYRIMIDINONE 5'-PHOSPHATE REDUCTASE"/>
    <property type="match status" value="1"/>
</dbReference>
<name>A0A1T5AHD1_9SPHI</name>
<comment type="pathway">
    <text evidence="2 13">Cofactor biosynthesis; riboflavin biosynthesis; 5-amino-6-(D-ribitylamino)uracil from GTP: step 2/4.</text>
</comment>
<feature type="binding site" evidence="16">
    <location>
        <position position="46"/>
    </location>
    <ligand>
        <name>Zn(2+)</name>
        <dbReference type="ChEBI" id="CHEBI:29105"/>
        <note>catalytic</note>
    </ligand>
</feature>
<feature type="binding site" evidence="15">
    <location>
        <position position="203"/>
    </location>
    <ligand>
        <name>substrate</name>
    </ligand>
</feature>
<keyword evidence="11 13" id="KW-0560">Oxidoreductase</keyword>
<dbReference type="PIRSF" id="PIRSF006769">
    <property type="entry name" value="RibD"/>
    <property type="match status" value="1"/>
</dbReference>
<feature type="binding site" evidence="16">
    <location>
        <position position="78"/>
    </location>
    <ligand>
        <name>Zn(2+)</name>
        <dbReference type="ChEBI" id="CHEBI:29105"/>
        <note>catalytic</note>
    </ligand>
</feature>
<accession>A0A1T5AHD1</accession>